<organism evidence="2 3">
    <name type="scientific">Tunturiibacter empetritectus</name>
    <dbReference type="NCBI Taxonomy" id="3069691"/>
    <lineage>
        <taxon>Bacteria</taxon>
        <taxon>Pseudomonadati</taxon>
        <taxon>Acidobacteriota</taxon>
        <taxon>Terriglobia</taxon>
        <taxon>Terriglobales</taxon>
        <taxon>Acidobacteriaceae</taxon>
        <taxon>Tunturiibacter</taxon>
    </lineage>
</organism>
<dbReference type="SUPFAM" id="SSF51182">
    <property type="entry name" value="RmlC-like cupins"/>
    <property type="match status" value="1"/>
</dbReference>
<dbReference type="Proteomes" id="UP000568106">
    <property type="component" value="Unassembled WGS sequence"/>
</dbReference>
<reference evidence="2" key="1">
    <citation type="submission" date="2020-08" db="EMBL/GenBank/DDBJ databases">
        <title>Genomic Encyclopedia of Type Strains, Phase IV (KMG-V): Genome sequencing to study the core and pangenomes of soil and plant-associated prokaryotes.</title>
        <authorList>
            <person name="Whitman W."/>
        </authorList>
    </citation>
    <scope>NUCLEOTIDE SEQUENCE [LARGE SCALE GENOMIC DNA]</scope>
    <source>
        <strain evidence="2">M8UP27</strain>
    </source>
</reference>
<evidence type="ECO:0000313" key="2">
    <source>
        <dbReference type="EMBL" id="MBB5315805.1"/>
    </source>
</evidence>
<dbReference type="Pfam" id="PF07883">
    <property type="entry name" value="Cupin_2"/>
    <property type="match status" value="1"/>
</dbReference>
<dbReference type="PANTHER" id="PTHR36440">
    <property type="entry name" value="PUTATIVE (AFU_ORTHOLOGUE AFUA_8G07350)-RELATED"/>
    <property type="match status" value="1"/>
</dbReference>
<dbReference type="EMBL" id="JACHDY010000001">
    <property type="protein sequence ID" value="MBB5315805.1"/>
    <property type="molecule type" value="Genomic_DNA"/>
</dbReference>
<dbReference type="InterPro" id="IPR014710">
    <property type="entry name" value="RmlC-like_jellyroll"/>
</dbReference>
<name>A0A7W8MQG7_9BACT</name>
<evidence type="ECO:0000313" key="3">
    <source>
        <dbReference type="Proteomes" id="UP000568106"/>
    </source>
</evidence>
<dbReference type="Gene3D" id="2.60.120.10">
    <property type="entry name" value="Jelly Rolls"/>
    <property type="match status" value="1"/>
</dbReference>
<dbReference type="InterPro" id="IPR011051">
    <property type="entry name" value="RmlC_Cupin_sf"/>
</dbReference>
<gene>
    <name evidence="2" type="ORF">HDF09_000455</name>
</gene>
<feature type="domain" description="Cupin type-2" evidence="1">
    <location>
        <begin position="57"/>
        <end position="124"/>
    </location>
</feature>
<accession>A0A7W8MQG7</accession>
<comment type="caution">
    <text evidence="2">The sequence shown here is derived from an EMBL/GenBank/DDBJ whole genome shotgun (WGS) entry which is preliminary data.</text>
</comment>
<dbReference type="InterPro" id="IPR053146">
    <property type="entry name" value="QDO-like"/>
</dbReference>
<dbReference type="GO" id="GO:0051213">
    <property type="term" value="F:dioxygenase activity"/>
    <property type="evidence" value="ECO:0007669"/>
    <property type="project" value="UniProtKB-KW"/>
</dbReference>
<dbReference type="PANTHER" id="PTHR36440:SF1">
    <property type="entry name" value="PUTATIVE (AFU_ORTHOLOGUE AFUA_8G07350)-RELATED"/>
    <property type="match status" value="1"/>
</dbReference>
<evidence type="ECO:0000259" key="1">
    <source>
        <dbReference type="Pfam" id="PF07883"/>
    </source>
</evidence>
<dbReference type="InterPro" id="IPR013096">
    <property type="entry name" value="Cupin_2"/>
</dbReference>
<proteinExistence type="predicted"/>
<protein>
    <submittedName>
        <fullName evidence="2">Quercetin dioxygenase-like cupin family protein</fullName>
    </submittedName>
</protein>
<sequence>MSTISNTVAIPADDTRRNLVVRNPDNSGAQHLGVVGDTYTILLSGADTAGRFTLIDMHVPPGGGPPPHRHDFEESFTLLDGELEATFRGEKRTVRAGETIHIPANAPHQFHNASSKPVRMLCICSPAGQEEFFKELGAVVATRTTPPPRLDAAQEAAFLKKAIELAPKYRTELLREAK</sequence>
<dbReference type="AlphaFoldDB" id="A0A7W8MQG7"/>
<keyword evidence="3" id="KW-1185">Reference proteome</keyword>